<name>A0AAJ5EE71_9ENTE</name>
<reference evidence="5 7" key="1">
    <citation type="submission" date="2019-03" db="EMBL/GenBank/DDBJ databases">
        <title>Vagococcus sp. was isolated fron gut of Carduelis flavirostris.</title>
        <authorList>
            <person name="Ge Y."/>
        </authorList>
    </citation>
    <scope>NUCLEOTIDE SEQUENCE [LARGE SCALE GENOMIC DNA]</scope>
    <source>
        <strain evidence="5 7">CF-210</strain>
    </source>
</reference>
<feature type="signal peptide" evidence="2">
    <location>
        <begin position="1"/>
        <end position="37"/>
    </location>
</feature>
<reference evidence="4 6" key="2">
    <citation type="journal article" date="2020" name="Int. J. Syst. Evol. Microbiol.">
        <title>Vagococcus xieshaowenii sp. nov., isolated from snow finch (Montifringilla taczanowskii) cloacal content.</title>
        <authorList>
            <person name="Ge Y."/>
            <person name="Yang J."/>
            <person name="Lai X.H."/>
            <person name="Zhang G."/>
            <person name="Jin D."/>
            <person name="Lu S."/>
            <person name="Wang B."/>
            <person name="Huang Y."/>
            <person name="Huang Y."/>
            <person name="Ren Z."/>
            <person name="Zhang X."/>
            <person name="Xu J."/>
        </authorList>
    </citation>
    <scope>NUCLEOTIDE SEQUENCE [LARGE SCALE GENOMIC DNA]</scope>
    <source>
        <strain evidence="4">Personal::cf-49</strain>
        <strain evidence="6">personal::cf-49</strain>
    </source>
</reference>
<accession>A0AAJ5EE71</accession>
<gene>
    <name evidence="5" type="ORF">E4031_09540</name>
    <name evidence="4" type="ORF">E4Z98_06325</name>
</gene>
<feature type="domain" description="WxL" evidence="3">
    <location>
        <begin position="42"/>
        <end position="284"/>
    </location>
</feature>
<dbReference type="AlphaFoldDB" id="A0AAJ5EE71"/>
<dbReference type="EMBL" id="SRHU01000037">
    <property type="protein sequence ID" value="TFZ39239.1"/>
    <property type="molecule type" value="Genomic_DNA"/>
</dbReference>
<evidence type="ECO:0000256" key="2">
    <source>
        <dbReference type="SAM" id="SignalP"/>
    </source>
</evidence>
<feature type="region of interest" description="Disordered" evidence="1">
    <location>
        <begin position="39"/>
        <end position="98"/>
    </location>
</feature>
<dbReference type="Pfam" id="PF13731">
    <property type="entry name" value="WxL"/>
    <property type="match status" value="1"/>
</dbReference>
<feature type="chain" id="PRO_5042502206" evidence="2">
    <location>
        <begin position="38"/>
        <end position="289"/>
    </location>
</feature>
<keyword evidence="6" id="KW-1185">Reference proteome</keyword>
<feature type="compositionally biased region" description="Pro residues" evidence="1">
    <location>
        <begin position="60"/>
        <end position="76"/>
    </location>
</feature>
<dbReference type="Proteomes" id="UP000297725">
    <property type="component" value="Unassembled WGS sequence"/>
</dbReference>
<evidence type="ECO:0000313" key="5">
    <source>
        <dbReference type="EMBL" id="TFZ39239.1"/>
    </source>
</evidence>
<protein>
    <submittedName>
        <fullName evidence="5">WxL domain-containing protein</fullName>
    </submittedName>
</protein>
<organism evidence="5 7">
    <name type="scientific">Vagococcus xieshaowenii</name>
    <dbReference type="NCBI Taxonomy" id="2562451"/>
    <lineage>
        <taxon>Bacteria</taxon>
        <taxon>Bacillati</taxon>
        <taxon>Bacillota</taxon>
        <taxon>Bacilli</taxon>
        <taxon>Lactobacillales</taxon>
        <taxon>Enterococcaceae</taxon>
        <taxon>Vagococcus</taxon>
    </lineage>
</organism>
<dbReference type="InterPro" id="IPR027994">
    <property type="entry name" value="WxL_dom"/>
</dbReference>
<keyword evidence="2" id="KW-0732">Signal</keyword>
<evidence type="ECO:0000313" key="7">
    <source>
        <dbReference type="Proteomes" id="UP000297725"/>
    </source>
</evidence>
<evidence type="ECO:0000313" key="6">
    <source>
        <dbReference type="Proteomes" id="UP000296883"/>
    </source>
</evidence>
<evidence type="ECO:0000313" key="4">
    <source>
        <dbReference type="EMBL" id="QCA28949.1"/>
    </source>
</evidence>
<evidence type="ECO:0000256" key="1">
    <source>
        <dbReference type="SAM" id="MobiDB-lite"/>
    </source>
</evidence>
<dbReference type="EMBL" id="CP038865">
    <property type="protein sequence ID" value="QCA28949.1"/>
    <property type="molecule type" value="Genomic_DNA"/>
</dbReference>
<evidence type="ECO:0000259" key="3">
    <source>
        <dbReference type="Pfam" id="PF13731"/>
    </source>
</evidence>
<dbReference type="Proteomes" id="UP000296883">
    <property type="component" value="Chromosome"/>
</dbReference>
<feature type="compositionally biased region" description="Basic and acidic residues" evidence="1">
    <location>
        <begin position="42"/>
        <end position="51"/>
    </location>
</feature>
<proteinExistence type="predicted"/>
<sequence>MAKKIQKGIHCKMKNKLKSSLILSSLLLNSISTIVLADNQEEEKQVPKEASVEFVADELPTPPVDPTNPDPDPGIPVIPTDPTDPTNPPTEPPVGTDGPLSIDFVSTLYFGENKITGKTENYSARAQGLFVGEDFKNVTNYAQVTDKRGTLEGWILSVKQDTPFMTEASENNKVHELVGAELSFKNAYISTHSEDPEVSTIKEKHIFVSGQEEEVLSTSKGHGGGTFTYNMGSPESLVVQDGDNENLKDDEKVIINKDINLNVPGKAVKKAEKYSTTLIWTLKNAVENR</sequence>